<protein>
    <submittedName>
        <fullName evidence="2">Uncharacterized protein</fullName>
    </submittedName>
</protein>
<organism evidence="2 3">
    <name type="scientific">Nitrososphaera gargensis (strain Ga9.2)</name>
    <dbReference type="NCBI Taxonomy" id="1237085"/>
    <lineage>
        <taxon>Archaea</taxon>
        <taxon>Nitrososphaerota</taxon>
        <taxon>Nitrososphaeria</taxon>
        <taxon>Nitrososphaerales</taxon>
        <taxon>Nitrososphaeraceae</taxon>
        <taxon>Nitrososphaera</taxon>
    </lineage>
</organism>
<dbReference type="EMBL" id="CP002408">
    <property type="protein sequence ID" value="AFU57753.1"/>
    <property type="molecule type" value="Genomic_DNA"/>
</dbReference>
<accession>K0IG19</accession>
<gene>
    <name evidence="2" type="ordered locus">Ngar_c08110</name>
</gene>
<dbReference type="HOGENOM" id="CLU_1182846_0_0_2"/>
<feature type="transmembrane region" description="Helical" evidence="1">
    <location>
        <begin position="201"/>
        <end position="222"/>
    </location>
</feature>
<keyword evidence="1" id="KW-1133">Transmembrane helix</keyword>
<dbReference type="BioCyc" id="CNIT1237085:G1324-809-MONOMER"/>
<evidence type="ECO:0000256" key="1">
    <source>
        <dbReference type="SAM" id="Phobius"/>
    </source>
</evidence>
<dbReference type="KEGG" id="nga:Ngar_c08110"/>
<dbReference type="Proteomes" id="UP000008037">
    <property type="component" value="Chromosome"/>
</dbReference>
<dbReference type="AlphaFoldDB" id="K0IG19"/>
<keyword evidence="3" id="KW-1185">Reference proteome</keyword>
<dbReference type="PATRIC" id="fig|1237085.11.peg.776"/>
<sequence>MHLLLVLITALILFLPPFAFAQDQDYQVIKSDRSESFVLPYTASNQDKDNPLVYTFDEPKQPSWILTIQNNLSYVPGNDSKTIIKIQEPAPSEKYIEIAMFGGNSTRYWVAVNTPEAGYARIYDQNDGWTADNPVSVTHSENGGLSVTNGRRTVVDSLNLNGFAAGSIAVYGNDDEKVTANAFAGDISFQILFGSFEQSPLYLVPAAVMAGVGGLVIGLLIFKKRKPE</sequence>
<evidence type="ECO:0000313" key="3">
    <source>
        <dbReference type="Proteomes" id="UP000008037"/>
    </source>
</evidence>
<reference evidence="2 3" key="1">
    <citation type="journal article" date="2012" name="Environ. Microbiol.">
        <title>The genome of the ammonia-oxidizing Candidatus Nitrososphaera gargensis: insights into metabolic versatility and environmental adaptations.</title>
        <authorList>
            <person name="Spang A."/>
            <person name="Poehlein A."/>
            <person name="Offre P."/>
            <person name="Zumbragel S."/>
            <person name="Haider S."/>
            <person name="Rychlik N."/>
            <person name="Nowka B."/>
            <person name="Schmeisser C."/>
            <person name="Lebedeva E.V."/>
            <person name="Rattei T."/>
            <person name="Bohm C."/>
            <person name="Schmid M."/>
            <person name="Galushko A."/>
            <person name="Hatzenpichler R."/>
            <person name="Weinmaier T."/>
            <person name="Daniel R."/>
            <person name="Schleper C."/>
            <person name="Spieck E."/>
            <person name="Streit W."/>
            <person name="Wagner M."/>
        </authorList>
    </citation>
    <scope>NUCLEOTIDE SEQUENCE [LARGE SCALE GENOMIC DNA]</scope>
    <source>
        <strain evidence="3">Ga9.2</strain>
    </source>
</reference>
<evidence type="ECO:0000313" key="2">
    <source>
        <dbReference type="EMBL" id="AFU57753.1"/>
    </source>
</evidence>
<keyword evidence="1" id="KW-0472">Membrane</keyword>
<dbReference type="InParanoid" id="K0IG19"/>
<name>K0IG19_NITGG</name>
<proteinExistence type="predicted"/>
<keyword evidence="1" id="KW-0812">Transmembrane</keyword>